<feature type="transmembrane region" description="Helical" evidence="1">
    <location>
        <begin position="213"/>
        <end position="233"/>
    </location>
</feature>
<accession>A0A916YZT3</accession>
<dbReference type="RefSeq" id="WP_188992577.1">
    <property type="nucleotide sequence ID" value="NZ_BMHP01000002.1"/>
</dbReference>
<sequence>MKRTLLFAFLSILLVGAIIYRPGEAFQASLQGLTIWWNIVFPGLLPFLSLLELMMAFGGVHFIGTLISPLMQKLFKLPGEAGMAMALGWTAGFPSGAEASAALRRGTVVSRQEGQRLLALSHMPSPLVMLLVVGTGFLNRPEWGLVIAAAVWLAALVAGLVHARAAHEEVKPASGAKDTGSLLRRAASAMADARKADGRTFGRTLGDAVTESVYKLMAIGGFMMICAVIVRLLEPLMPASLPAYVLPGLIESHIGAYAAAVSDQAGGLPWNAALIAAILSFGGISSLFQASSAVSGTDLSLRPLAFMRCIQSALAFAATLVIWKPLTAILQVIPDSITTMEQPGGTAGYPLRQAVHAGDLFSLWPFIPRIMLLFAGLVLVLVLVSVIVPRRWTR</sequence>
<keyword evidence="1" id="KW-1133">Transmembrane helix</keyword>
<name>A0A916YZT3_9BACL</name>
<feature type="transmembrane region" description="Helical" evidence="1">
    <location>
        <begin position="117"/>
        <end position="137"/>
    </location>
</feature>
<keyword evidence="1" id="KW-0472">Membrane</keyword>
<evidence type="ECO:0000313" key="3">
    <source>
        <dbReference type="EMBL" id="GGD68713.1"/>
    </source>
</evidence>
<comment type="caution">
    <text evidence="3">The sequence shown here is derived from an EMBL/GenBank/DDBJ whole genome shotgun (WGS) entry which is preliminary data.</text>
</comment>
<dbReference type="EMBL" id="BMHP01000002">
    <property type="protein sequence ID" value="GGD68713.1"/>
    <property type="molecule type" value="Genomic_DNA"/>
</dbReference>
<dbReference type="AlphaFoldDB" id="A0A916YZT3"/>
<keyword evidence="1" id="KW-0812">Transmembrane</keyword>
<evidence type="ECO:0000259" key="2">
    <source>
        <dbReference type="Pfam" id="PF07670"/>
    </source>
</evidence>
<evidence type="ECO:0000313" key="4">
    <source>
        <dbReference type="Proteomes" id="UP000612456"/>
    </source>
</evidence>
<reference evidence="3" key="2">
    <citation type="submission" date="2020-09" db="EMBL/GenBank/DDBJ databases">
        <authorList>
            <person name="Sun Q."/>
            <person name="Zhou Y."/>
        </authorList>
    </citation>
    <scope>NUCLEOTIDE SEQUENCE</scope>
    <source>
        <strain evidence="3">CGMCC 1.15178</strain>
    </source>
</reference>
<proteinExistence type="predicted"/>
<protein>
    <recommendedName>
        <fullName evidence="2">Nucleoside transporter/FeoB GTPase Gate domain-containing protein</fullName>
    </recommendedName>
</protein>
<keyword evidence="4" id="KW-1185">Reference proteome</keyword>
<dbReference type="InterPro" id="IPR011642">
    <property type="entry name" value="Gate_dom"/>
</dbReference>
<feature type="domain" description="Nucleoside transporter/FeoB GTPase Gate" evidence="2">
    <location>
        <begin position="40"/>
        <end position="118"/>
    </location>
</feature>
<dbReference type="Proteomes" id="UP000612456">
    <property type="component" value="Unassembled WGS sequence"/>
</dbReference>
<feature type="transmembrane region" description="Helical" evidence="1">
    <location>
        <begin position="270"/>
        <end position="288"/>
    </location>
</feature>
<feature type="transmembrane region" description="Helical" evidence="1">
    <location>
        <begin position="309"/>
        <end position="333"/>
    </location>
</feature>
<evidence type="ECO:0000256" key="1">
    <source>
        <dbReference type="SAM" id="Phobius"/>
    </source>
</evidence>
<feature type="transmembrane region" description="Helical" evidence="1">
    <location>
        <begin position="366"/>
        <end position="388"/>
    </location>
</feature>
<feature type="transmembrane region" description="Helical" evidence="1">
    <location>
        <begin position="143"/>
        <end position="161"/>
    </location>
</feature>
<reference evidence="3" key="1">
    <citation type="journal article" date="2014" name="Int. J. Syst. Evol. Microbiol.">
        <title>Complete genome sequence of Corynebacterium casei LMG S-19264T (=DSM 44701T), isolated from a smear-ripened cheese.</title>
        <authorList>
            <consortium name="US DOE Joint Genome Institute (JGI-PGF)"/>
            <person name="Walter F."/>
            <person name="Albersmeier A."/>
            <person name="Kalinowski J."/>
            <person name="Ruckert C."/>
        </authorList>
    </citation>
    <scope>NUCLEOTIDE SEQUENCE</scope>
    <source>
        <strain evidence="3">CGMCC 1.15178</strain>
    </source>
</reference>
<feature type="transmembrane region" description="Helical" evidence="1">
    <location>
        <begin position="43"/>
        <end position="67"/>
    </location>
</feature>
<gene>
    <name evidence="3" type="ORF">GCM10010911_28120</name>
</gene>
<dbReference type="Pfam" id="PF07670">
    <property type="entry name" value="Gate"/>
    <property type="match status" value="1"/>
</dbReference>
<organism evidence="3 4">
    <name type="scientific">Paenibacillus nasutitermitis</name>
    <dbReference type="NCBI Taxonomy" id="1652958"/>
    <lineage>
        <taxon>Bacteria</taxon>
        <taxon>Bacillati</taxon>
        <taxon>Bacillota</taxon>
        <taxon>Bacilli</taxon>
        <taxon>Bacillales</taxon>
        <taxon>Paenibacillaceae</taxon>
        <taxon>Paenibacillus</taxon>
    </lineage>
</organism>